<keyword evidence="6" id="KW-0106">Calcium</keyword>
<dbReference type="GeneID" id="24259030"/>
<proteinExistence type="inferred from homology"/>
<dbReference type="InterPro" id="IPR029058">
    <property type="entry name" value="AB_hydrolase_fold"/>
</dbReference>
<evidence type="ECO:0000256" key="7">
    <source>
        <dbReference type="ARBA" id="ARBA00023157"/>
    </source>
</evidence>
<evidence type="ECO:0000256" key="6">
    <source>
        <dbReference type="ARBA" id="ARBA00022837"/>
    </source>
</evidence>
<dbReference type="HOGENOM" id="CLU_014819_4_1_5"/>
<keyword evidence="2" id="KW-0719">Serine esterase</keyword>
<dbReference type="EMBL" id="HG938353">
    <property type="protein sequence ID" value="CDN46316.1"/>
    <property type="molecule type" value="Genomic_DNA"/>
</dbReference>
<dbReference type="Pfam" id="PF07519">
    <property type="entry name" value="Tannase"/>
    <property type="match status" value="1"/>
</dbReference>
<evidence type="ECO:0000256" key="8">
    <source>
        <dbReference type="SAM" id="SignalP"/>
    </source>
</evidence>
<sequence>MTRSTSPVILLVSCALMTLTAFTPGLAQNKSSFIDQKDRPDFASATVSPQIACGMLNSQSFAEVATLKATHVASVGNVPGHCQVTGYIRPQVRFEITLPDNWNRRLYMFGNGGYAGEDLAAASRIATRNAALTKGFLTVQQNTGHDAVTYKLGDFAQDLGLLIDYGSRAVHLTVDTAKTIAARYYDRHPSFSYWDGCSTGGRQGLMAAQRYPADFDGILAGAPVLDLTNTQIWGVWNARALLKAPISRAQLPVLAKAVMDKCDAIDGAKDGLIADPRQCNFDPAKDLKICEAGGSDCFTPAQVDTLKTLAGGVKIKGETIFPGVQLGTEGVDPSGVSGWDMWMVSEQGPSRQLAYGETFVKNMAMLPASGKAIDWKTFDFDAEYPKIGAIREIVDATNPDLSEFQKRGGRMITYFGWSDPALNPMMGVNYYEAVRKQMGADRTAEFYRLFMVPGMFHCTAGYGTDAFDAFTPLMDWVENGKAPTVIQASQIKDGKPAMTRPLCPYPQSAKYSGNGDVKDGANFECKMP</sequence>
<evidence type="ECO:0000313" key="10">
    <source>
        <dbReference type="Proteomes" id="UP000028181"/>
    </source>
</evidence>
<feature type="signal peptide" evidence="8">
    <location>
        <begin position="1"/>
        <end position="27"/>
    </location>
</feature>
<evidence type="ECO:0000256" key="2">
    <source>
        <dbReference type="ARBA" id="ARBA00022487"/>
    </source>
</evidence>
<name>A0A068SKW1_NEOGA</name>
<dbReference type="PANTHER" id="PTHR33938:SF15">
    <property type="entry name" value="FERULOYL ESTERASE B-RELATED"/>
    <property type="match status" value="1"/>
</dbReference>
<dbReference type="OrthoDB" id="7197884at2"/>
<gene>
    <name evidence="9" type="ORF">RG540_CH01200</name>
</gene>
<reference evidence="10" key="1">
    <citation type="journal article" date="2014" name="BMC Genomics">
        <title>Genome sequencing of two Neorhizobium galegae strains reveals a noeT gene responsible for the unusual acetylation of the nodulation factors.</title>
        <authorList>
            <person name="Osterman J."/>
            <person name="Marsh J."/>
            <person name="Laine P.K."/>
            <person name="Zeng Z."/>
            <person name="Alatalo E."/>
            <person name="Sullivan J.T."/>
            <person name="Young J.P."/>
            <person name="Thomas-Oates J."/>
            <person name="Paulin L."/>
            <person name="Lindstrom K."/>
        </authorList>
    </citation>
    <scope>NUCLEOTIDE SEQUENCE [LARGE SCALE GENOMIC DNA]</scope>
    <source>
        <strain evidence="10">HAMBI 540</strain>
    </source>
</reference>
<dbReference type="PATRIC" id="fig|1028800.3.peg.122"/>
<dbReference type="SUPFAM" id="SSF53474">
    <property type="entry name" value="alpha/beta-Hydrolases"/>
    <property type="match status" value="1"/>
</dbReference>
<evidence type="ECO:0000256" key="3">
    <source>
        <dbReference type="ARBA" id="ARBA00022723"/>
    </source>
</evidence>
<dbReference type="Proteomes" id="UP000028181">
    <property type="component" value="Chromosome I"/>
</dbReference>
<accession>A0A068SKW1</accession>
<dbReference type="KEGG" id="ngg:RG540_CH01200"/>
<keyword evidence="4 8" id="KW-0732">Signal</keyword>
<evidence type="ECO:0000256" key="1">
    <source>
        <dbReference type="ARBA" id="ARBA00006249"/>
    </source>
</evidence>
<dbReference type="PANTHER" id="PTHR33938">
    <property type="entry name" value="FERULOYL ESTERASE B-RELATED"/>
    <property type="match status" value="1"/>
</dbReference>
<evidence type="ECO:0000256" key="5">
    <source>
        <dbReference type="ARBA" id="ARBA00022801"/>
    </source>
</evidence>
<protein>
    <submittedName>
        <fullName evidence="9">Tannase and feruloyl esterase</fullName>
    </submittedName>
</protein>
<dbReference type="eggNOG" id="COG1506">
    <property type="taxonomic scope" value="Bacteria"/>
</dbReference>
<evidence type="ECO:0000313" key="9">
    <source>
        <dbReference type="EMBL" id="CDN46316.1"/>
    </source>
</evidence>
<keyword evidence="3" id="KW-0479">Metal-binding</keyword>
<dbReference type="InterPro" id="IPR011118">
    <property type="entry name" value="Tannase/feruloyl_esterase"/>
</dbReference>
<keyword evidence="10" id="KW-1185">Reference proteome</keyword>
<dbReference type="GO" id="GO:0046872">
    <property type="term" value="F:metal ion binding"/>
    <property type="evidence" value="ECO:0007669"/>
    <property type="project" value="UniProtKB-KW"/>
</dbReference>
<dbReference type="AlphaFoldDB" id="A0A068SKW1"/>
<keyword evidence="5" id="KW-0378">Hydrolase</keyword>
<keyword evidence="7" id="KW-1015">Disulfide bond</keyword>
<feature type="chain" id="PRO_5001653125" evidence="8">
    <location>
        <begin position="28"/>
        <end position="528"/>
    </location>
</feature>
<dbReference type="RefSeq" id="WP_051909201.1">
    <property type="nucleotide sequence ID" value="NZ_HG938353.1"/>
</dbReference>
<dbReference type="Gene3D" id="3.40.50.1820">
    <property type="entry name" value="alpha/beta hydrolase"/>
    <property type="match status" value="1"/>
</dbReference>
<evidence type="ECO:0000256" key="4">
    <source>
        <dbReference type="ARBA" id="ARBA00022729"/>
    </source>
</evidence>
<organism evidence="9 10">
    <name type="scientific">Neorhizobium galegae bv. orientalis str. HAMBI 540</name>
    <dbReference type="NCBI Taxonomy" id="1028800"/>
    <lineage>
        <taxon>Bacteria</taxon>
        <taxon>Pseudomonadati</taxon>
        <taxon>Pseudomonadota</taxon>
        <taxon>Alphaproteobacteria</taxon>
        <taxon>Hyphomicrobiales</taxon>
        <taxon>Rhizobiaceae</taxon>
        <taxon>Rhizobium/Agrobacterium group</taxon>
        <taxon>Neorhizobium</taxon>
    </lineage>
</organism>
<dbReference type="GO" id="GO:0052689">
    <property type="term" value="F:carboxylic ester hydrolase activity"/>
    <property type="evidence" value="ECO:0007669"/>
    <property type="project" value="UniProtKB-KW"/>
</dbReference>
<comment type="similarity">
    <text evidence="1">Belongs to the tannase family.</text>
</comment>